<feature type="region of interest" description="Disordered" evidence="4">
    <location>
        <begin position="557"/>
        <end position="595"/>
    </location>
</feature>
<feature type="compositionally biased region" description="Polar residues" evidence="4">
    <location>
        <begin position="570"/>
        <end position="579"/>
    </location>
</feature>
<dbReference type="PANTHER" id="PTHR22847:SF637">
    <property type="entry name" value="WD REPEAT DOMAIN 5B"/>
    <property type="match status" value="1"/>
</dbReference>
<dbReference type="PROSITE" id="PS50082">
    <property type="entry name" value="WD_REPEATS_2"/>
    <property type="match status" value="1"/>
</dbReference>
<dbReference type="InterPro" id="IPR036322">
    <property type="entry name" value="WD40_repeat_dom_sf"/>
</dbReference>
<keyword evidence="6" id="KW-1185">Reference proteome</keyword>
<reference evidence="5" key="1">
    <citation type="submission" date="2023-03" db="EMBL/GenBank/DDBJ databases">
        <title>Mating type loci evolution in Malassezia.</title>
        <authorList>
            <person name="Coelho M.A."/>
        </authorList>
    </citation>
    <scope>NUCLEOTIDE SEQUENCE</scope>
    <source>
        <strain evidence="5">CBS 11721</strain>
    </source>
</reference>
<dbReference type="PROSITE" id="PS00678">
    <property type="entry name" value="WD_REPEATS_1"/>
    <property type="match status" value="1"/>
</dbReference>
<evidence type="ECO:0000313" key="6">
    <source>
        <dbReference type="Proteomes" id="UP001219933"/>
    </source>
</evidence>
<evidence type="ECO:0000256" key="1">
    <source>
        <dbReference type="ARBA" id="ARBA00022574"/>
    </source>
</evidence>
<dbReference type="Proteomes" id="UP001219933">
    <property type="component" value="Chromosome 2"/>
</dbReference>
<dbReference type="InterPro" id="IPR059181">
    <property type="entry name" value="RWDD2A-B_C"/>
</dbReference>
<keyword evidence="2" id="KW-0677">Repeat</keyword>
<accession>A0AAF0EWY7</accession>
<feature type="compositionally biased region" description="Acidic residues" evidence="4">
    <location>
        <begin position="582"/>
        <end position="595"/>
    </location>
</feature>
<protein>
    <submittedName>
        <fullName evidence="5">Uncharacterized protein</fullName>
    </submittedName>
</protein>
<evidence type="ECO:0000313" key="5">
    <source>
        <dbReference type="EMBL" id="WFD34193.1"/>
    </source>
</evidence>
<gene>
    <name evidence="5" type="ORF">MCUN1_001030</name>
</gene>
<sequence>MHNAPVRAMMTFHHILSSRKIDTLHAWATELRVLGLMKTGYPGILVLADRVPTNETQVHEYVRRVKRLPWQTCELRAMEAVPGAVGSKNVGAVASVNAFADALSSVSSGSASRRSGLAEFERIKDISPVLRAADMALAREQRPDGGWEEFYTAQLFQSDDAIAAGAARAAKAKRTAKGGEFGYPIWPGGGAVPLEGPAEEKSTDTQVKLLSAALCSWSTTLWTGTSSGSLLCFDIEQGKLLHRVQVHKAPVSALAACSVGQQTLLFSGSWDRAMHIWLADRDGARVVASISDAAGDFIKAICVCVEHNVVFTGGSDKAVRMWDLSAVFEWLKSGASGDAPVPSLAAVLSFHTRPVTAIAVPSKPPGPTRPDAGVGEFDVFTADSMGRVVQSRISDGRGTPVRELDGNETAINDMRVVWRAVDASDALVDAGIDYEWVPDVWTASADKHARRFPLAPSAREGTERGRSSAAGTFLGNEQPIRADRVLQHPHAVSAVVTLGESVVTACDGDMWTWKNGPITVEGHSHEATFLDVWLRHGEPWVVSAGLDGSVRRWPQNILDGGRAPAEQASEPETAQSGSMLTAEEEAELAELMDDE</sequence>
<dbReference type="CDD" id="cd24163">
    <property type="entry name" value="RWDD2_C"/>
    <property type="match status" value="1"/>
</dbReference>
<dbReference type="InterPro" id="IPR001680">
    <property type="entry name" value="WD40_rpt"/>
</dbReference>
<name>A0AAF0EWY7_9BASI</name>
<dbReference type="InterPro" id="IPR015943">
    <property type="entry name" value="WD40/YVTN_repeat-like_dom_sf"/>
</dbReference>
<dbReference type="EMBL" id="CP119878">
    <property type="protein sequence ID" value="WFD34193.1"/>
    <property type="molecule type" value="Genomic_DNA"/>
</dbReference>
<dbReference type="InterPro" id="IPR019775">
    <property type="entry name" value="WD40_repeat_CS"/>
</dbReference>
<dbReference type="GO" id="GO:1990234">
    <property type="term" value="C:transferase complex"/>
    <property type="evidence" value="ECO:0007669"/>
    <property type="project" value="UniProtKB-ARBA"/>
</dbReference>
<dbReference type="SUPFAM" id="SSF50978">
    <property type="entry name" value="WD40 repeat-like"/>
    <property type="match status" value="1"/>
</dbReference>
<proteinExistence type="predicted"/>
<dbReference type="SMART" id="SM00320">
    <property type="entry name" value="WD40"/>
    <property type="match status" value="4"/>
</dbReference>
<dbReference type="PANTHER" id="PTHR22847">
    <property type="entry name" value="WD40 REPEAT PROTEIN"/>
    <property type="match status" value="1"/>
</dbReference>
<evidence type="ECO:0000256" key="4">
    <source>
        <dbReference type="SAM" id="MobiDB-lite"/>
    </source>
</evidence>
<dbReference type="Pfam" id="PF00400">
    <property type="entry name" value="WD40"/>
    <property type="match status" value="2"/>
</dbReference>
<feature type="repeat" description="WD" evidence="3">
    <location>
        <begin position="308"/>
        <end position="325"/>
    </location>
</feature>
<evidence type="ECO:0000256" key="3">
    <source>
        <dbReference type="PROSITE-ProRule" id="PRU00221"/>
    </source>
</evidence>
<keyword evidence="1 3" id="KW-0853">WD repeat</keyword>
<organism evidence="5 6">
    <name type="scientific">Malassezia cuniculi</name>
    <dbReference type="NCBI Taxonomy" id="948313"/>
    <lineage>
        <taxon>Eukaryota</taxon>
        <taxon>Fungi</taxon>
        <taxon>Dikarya</taxon>
        <taxon>Basidiomycota</taxon>
        <taxon>Ustilaginomycotina</taxon>
        <taxon>Malasseziomycetes</taxon>
        <taxon>Malasseziales</taxon>
        <taxon>Malasseziaceae</taxon>
        <taxon>Malassezia</taxon>
    </lineage>
</organism>
<dbReference type="Gene3D" id="2.130.10.10">
    <property type="entry name" value="YVTN repeat-like/Quinoprotein amine dehydrogenase"/>
    <property type="match status" value="2"/>
</dbReference>
<evidence type="ECO:0000256" key="2">
    <source>
        <dbReference type="ARBA" id="ARBA00022737"/>
    </source>
</evidence>
<dbReference type="AlphaFoldDB" id="A0AAF0EWY7"/>